<evidence type="ECO:0000313" key="2">
    <source>
        <dbReference type="EMBL" id="CAE0623460.1"/>
    </source>
</evidence>
<dbReference type="EMBL" id="HBIU01005518">
    <property type="protein sequence ID" value="CAE0623460.1"/>
    <property type="molecule type" value="Transcribed_RNA"/>
</dbReference>
<accession>A0A6S9LMM7</accession>
<sequence>MSSLRLFLLTCLVVTACVCHAFTSSLRMAADQKFELKVAMPPSDSGLTAEMRLRSILPEPSEIVEVRYRLPFGLNVEPQDGLAVCTKDGKAVGGERAGDVLRFCSQWTLGLPQGDGLVTTAASFAGGLSWQCSLFDAARARTWPDVVKALTSNEPRRTDEVVLLFERRLAQEEGAAAEAKAEEGT</sequence>
<keyword evidence="1" id="KW-0732">Signal</keyword>
<proteinExistence type="predicted"/>
<feature type="chain" id="PRO_5030159619" evidence="1">
    <location>
        <begin position="22"/>
        <end position="185"/>
    </location>
</feature>
<organism evidence="2">
    <name type="scientific">Heterosigma akashiwo</name>
    <name type="common">Chromophytic alga</name>
    <name type="synonym">Heterosigma carterae</name>
    <dbReference type="NCBI Taxonomy" id="2829"/>
    <lineage>
        <taxon>Eukaryota</taxon>
        <taxon>Sar</taxon>
        <taxon>Stramenopiles</taxon>
        <taxon>Ochrophyta</taxon>
        <taxon>Raphidophyceae</taxon>
        <taxon>Chattonellales</taxon>
        <taxon>Chattonellaceae</taxon>
        <taxon>Heterosigma</taxon>
    </lineage>
</organism>
<gene>
    <name evidence="2" type="ORF">HAKA00212_LOCUS2126</name>
</gene>
<name>A0A6S9LMM7_HETAK</name>
<protein>
    <submittedName>
        <fullName evidence="2">Uncharacterized protein</fullName>
    </submittedName>
</protein>
<dbReference type="PROSITE" id="PS51257">
    <property type="entry name" value="PROKAR_LIPOPROTEIN"/>
    <property type="match status" value="1"/>
</dbReference>
<dbReference type="AlphaFoldDB" id="A0A6S9LMM7"/>
<feature type="signal peptide" evidence="1">
    <location>
        <begin position="1"/>
        <end position="21"/>
    </location>
</feature>
<reference evidence="2" key="1">
    <citation type="submission" date="2021-01" db="EMBL/GenBank/DDBJ databases">
        <authorList>
            <person name="Corre E."/>
            <person name="Pelletier E."/>
            <person name="Niang G."/>
            <person name="Scheremetjew M."/>
            <person name="Finn R."/>
            <person name="Kale V."/>
            <person name="Holt S."/>
            <person name="Cochrane G."/>
            <person name="Meng A."/>
            <person name="Brown T."/>
            <person name="Cohen L."/>
        </authorList>
    </citation>
    <scope>NUCLEOTIDE SEQUENCE</scope>
    <source>
        <strain evidence="2">CCMP3107</strain>
    </source>
</reference>
<evidence type="ECO:0000256" key="1">
    <source>
        <dbReference type="SAM" id="SignalP"/>
    </source>
</evidence>